<proteinExistence type="predicted"/>
<dbReference type="EMBL" id="JAIWYP010000004">
    <property type="protein sequence ID" value="KAH3838501.1"/>
    <property type="molecule type" value="Genomic_DNA"/>
</dbReference>
<dbReference type="AlphaFoldDB" id="A0A9D4QP94"/>
<dbReference type="Proteomes" id="UP000828390">
    <property type="component" value="Unassembled WGS sequence"/>
</dbReference>
<name>A0A9D4QP94_DREPO</name>
<protein>
    <submittedName>
        <fullName evidence="1">Uncharacterized protein</fullName>
    </submittedName>
</protein>
<evidence type="ECO:0000313" key="1">
    <source>
        <dbReference type="EMBL" id="KAH3838501.1"/>
    </source>
</evidence>
<reference evidence="1" key="2">
    <citation type="submission" date="2020-11" db="EMBL/GenBank/DDBJ databases">
        <authorList>
            <person name="McCartney M.A."/>
            <person name="Auch B."/>
            <person name="Kono T."/>
            <person name="Mallez S."/>
            <person name="Becker A."/>
            <person name="Gohl D.M."/>
            <person name="Silverstein K.A.T."/>
            <person name="Koren S."/>
            <person name="Bechman K.B."/>
            <person name="Herman A."/>
            <person name="Abrahante J.E."/>
            <person name="Garbe J."/>
        </authorList>
    </citation>
    <scope>NUCLEOTIDE SEQUENCE</scope>
    <source>
        <strain evidence="1">Duluth1</strain>
        <tissue evidence="1">Whole animal</tissue>
    </source>
</reference>
<gene>
    <name evidence="1" type="ORF">DPMN_111911</name>
</gene>
<accession>A0A9D4QP94</accession>
<keyword evidence="2" id="KW-1185">Reference proteome</keyword>
<evidence type="ECO:0000313" key="2">
    <source>
        <dbReference type="Proteomes" id="UP000828390"/>
    </source>
</evidence>
<comment type="caution">
    <text evidence="1">The sequence shown here is derived from an EMBL/GenBank/DDBJ whole genome shotgun (WGS) entry which is preliminary data.</text>
</comment>
<reference evidence="1" key="1">
    <citation type="journal article" date="2019" name="bioRxiv">
        <title>The Genome of the Zebra Mussel, Dreissena polymorpha: A Resource for Invasive Species Research.</title>
        <authorList>
            <person name="McCartney M.A."/>
            <person name="Auch B."/>
            <person name="Kono T."/>
            <person name="Mallez S."/>
            <person name="Zhang Y."/>
            <person name="Obille A."/>
            <person name="Becker A."/>
            <person name="Abrahante J.E."/>
            <person name="Garbe J."/>
            <person name="Badalamenti J.P."/>
            <person name="Herman A."/>
            <person name="Mangelson H."/>
            <person name="Liachko I."/>
            <person name="Sullivan S."/>
            <person name="Sone E.D."/>
            <person name="Koren S."/>
            <person name="Silverstein K.A.T."/>
            <person name="Beckman K.B."/>
            <person name="Gohl D.M."/>
        </authorList>
    </citation>
    <scope>NUCLEOTIDE SEQUENCE</scope>
    <source>
        <strain evidence="1">Duluth1</strain>
        <tissue evidence="1">Whole animal</tissue>
    </source>
</reference>
<organism evidence="1 2">
    <name type="scientific">Dreissena polymorpha</name>
    <name type="common">Zebra mussel</name>
    <name type="synonym">Mytilus polymorpha</name>
    <dbReference type="NCBI Taxonomy" id="45954"/>
    <lineage>
        <taxon>Eukaryota</taxon>
        <taxon>Metazoa</taxon>
        <taxon>Spiralia</taxon>
        <taxon>Lophotrochozoa</taxon>
        <taxon>Mollusca</taxon>
        <taxon>Bivalvia</taxon>
        <taxon>Autobranchia</taxon>
        <taxon>Heteroconchia</taxon>
        <taxon>Euheterodonta</taxon>
        <taxon>Imparidentia</taxon>
        <taxon>Neoheterodontei</taxon>
        <taxon>Myida</taxon>
        <taxon>Dreissenoidea</taxon>
        <taxon>Dreissenidae</taxon>
        <taxon>Dreissena</taxon>
    </lineage>
</organism>
<sequence length="106" mass="12365">MDSCRICKRQFDNNAKAVKLSEKGCHGINEASEKRNDSLRVESGQCVHVECRKTYCNPNYIKRDNRNVQEKLNISPPFTPLRSKTDKFSYKELHTIHLLENINIKQ</sequence>